<reference evidence="1 2" key="1">
    <citation type="submission" date="2018-03" db="EMBL/GenBank/DDBJ databases">
        <title>Genomic Encyclopedia of Archaeal and Bacterial Type Strains, Phase II (KMG-II): from individual species to whole genera.</title>
        <authorList>
            <person name="Goeker M."/>
        </authorList>
    </citation>
    <scope>NUCLEOTIDE SEQUENCE [LARGE SCALE GENOMIC DNA]</scope>
    <source>
        <strain evidence="1 2">DSM 100673</strain>
    </source>
</reference>
<sequence length="132" mass="14292">MRWLAMCVGLVLAGCNAPTPYFRGTEVTRISVGGSTFDIRQRGRLAEAVRVNTEYAPRLGPIGRRAEVAIETVTGCDVVEIRGDAALVLGIMDCGDDYRPPMASYAPRYQDCEVVDVFVPSGGDIAYLEAEC</sequence>
<evidence type="ECO:0000313" key="1">
    <source>
        <dbReference type="EMBL" id="PSL17813.1"/>
    </source>
</evidence>
<keyword evidence="2" id="KW-1185">Reference proteome</keyword>
<organism evidence="1 2">
    <name type="scientific">Shimia abyssi</name>
    <dbReference type="NCBI Taxonomy" id="1662395"/>
    <lineage>
        <taxon>Bacteria</taxon>
        <taxon>Pseudomonadati</taxon>
        <taxon>Pseudomonadota</taxon>
        <taxon>Alphaproteobacteria</taxon>
        <taxon>Rhodobacterales</taxon>
        <taxon>Roseobacteraceae</taxon>
    </lineage>
</organism>
<evidence type="ECO:0000313" key="2">
    <source>
        <dbReference type="Proteomes" id="UP000240418"/>
    </source>
</evidence>
<evidence type="ECO:0008006" key="3">
    <source>
        <dbReference type="Google" id="ProtNLM"/>
    </source>
</evidence>
<name>A0A2P8F7W8_9RHOB</name>
<dbReference type="EMBL" id="PYGJ01000014">
    <property type="protein sequence ID" value="PSL17813.1"/>
    <property type="molecule type" value="Genomic_DNA"/>
</dbReference>
<accession>A0A2P8F7W8</accession>
<dbReference type="Proteomes" id="UP000240418">
    <property type="component" value="Unassembled WGS sequence"/>
</dbReference>
<proteinExistence type="predicted"/>
<comment type="caution">
    <text evidence="1">The sequence shown here is derived from an EMBL/GenBank/DDBJ whole genome shotgun (WGS) entry which is preliminary data.</text>
</comment>
<gene>
    <name evidence="1" type="ORF">CLV88_11424</name>
</gene>
<dbReference type="AlphaFoldDB" id="A0A2P8F7W8"/>
<dbReference type="PROSITE" id="PS51257">
    <property type="entry name" value="PROKAR_LIPOPROTEIN"/>
    <property type="match status" value="1"/>
</dbReference>
<dbReference type="OrthoDB" id="7864349at2"/>
<protein>
    <recommendedName>
        <fullName evidence="3">Lipoprotein</fullName>
    </recommendedName>
</protein>